<evidence type="ECO:0000313" key="1">
    <source>
        <dbReference type="EMBL" id="GGG14945.1"/>
    </source>
</evidence>
<proteinExistence type="predicted"/>
<organism evidence="1 2">
    <name type="scientific">Paenibacillus aceti</name>
    <dbReference type="NCBI Taxonomy" id="1820010"/>
    <lineage>
        <taxon>Bacteria</taxon>
        <taxon>Bacillati</taxon>
        <taxon>Bacillota</taxon>
        <taxon>Bacilli</taxon>
        <taxon>Bacillales</taxon>
        <taxon>Paenibacillaceae</taxon>
        <taxon>Paenibacillus</taxon>
    </lineage>
</organism>
<accession>A0ABQ1W793</accession>
<dbReference type="RefSeq" id="WP_120461506.1">
    <property type="nucleotide sequence ID" value="NZ_BMIW01000040.1"/>
</dbReference>
<dbReference type="Proteomes" id="UP000608420">
    <property type="component" value="Unassembled WGS sequence"/>
</dbReference>
<keyword evidence="2" id="KW-1185">Reference proteome</keyword>
<dbReference type="EMBL" id="BMIW01000040">
    <property type="protein sequence ID" value="GGG14945.1"/>
    <property type="molecule type" value="Genomic_DNA"/>
</dbReference>
<name>A0ABQ1W793_9BACL</name>
<evidence type="ECO:0008006" key="3">
    <source>
        <dbReference type="Google" id="ProtNLM"/>
    </source>
</evidence>
<dbReference type="InterPro" id="IPR025071">
    <property type="entry name" value="DUF3939"/>
</dbReference>
<sequence length="158" mass="18739">MPLFWRRKKSRKPLLAEPKPAIHVTLEQVKKAVLQYEADMPKGIMRTSLLLPDGSLELSRLSRYLGGESDQKFYLSRETYEIFEEEDREIPYYLDLVQVAVDDYVEERGKLPVMGNSQHNQVDVRLLKDQHYLKELPPFPLYITDQEMLLTHRRKEMM</sequence>
<dbReference type="Pfam" id="PF13075">
    <property type="entry name" value="DUF3939"/>
    <property type="match status" value="1"/>
</dbReference>
<evidence type="ECO:0000313" key="2">
    <source>
        <dbReference type="Proteomes" id="UP000608420"/>
    </source>
</evidence>
<protein>
    <recommendedName>
        <fullName evidence="3">DUF3939 domain-containing protein</fullName>
    </recommendedName>
</protein>
<gene>
    <name evidence="1" type="ORF">GCM10010913_41030</name>
</gene>
<reference evidence="2" key="1">
    <citation type="journal article" date="2019" name="Int. J. Syst. Evol. Microbiol.">
        <title>The Global Catalogue of Microorganisms (GCM) 10K type strain sequencing project: providing services to taxonomists for standard genome sequencing and annotation.</title>
        <authorList>
            <consortium name="The Broad Institute Genomics Platform"/>
            <consortium name="The Broad Institute Genome Sequencing Center for Infectious Disease"/>
            <person name="Wu L."/>
            <person name="Ma J."/>
        </authorList>
    </citation>
    <scope>NUCLEOTIDE SEQUENCE [LARGE SCALE GENOMIC DNA]</scope>
    <source>
        <strain evidence="2">CGMCC 1.15420</strain>
    </source>
</reference>
<comment type="caution">
    <text evidence="1">The sequence shown here is derived from an EMBL/GenBank/DDBJ whole genome shotgun (WGS) entry which is preliminary data.</text>
</comment>